<feature type="region of interest" description="Disordered" evidence="1">
    <location>
        <begin position="148"/>
        <end position="207"/>
    </location>
</feature>
<dbReference type="EMBL" id="KN834038">
    <property type="protein sequence ID" value="KIK12897.1"/>
    <property type="molecule type" value="Genomic_DNA"/>
</dbReference>
<reference evidence="2 3" key="1">
    <citation type="submission" date="2014-04" db="EMBL/GenBank/DDBJ databases">
        <authorList>
            <consortium name="DOE Joint Genome Institute"/>
            <person name="Kuo A."/>
            <person name="Kohler A."/>
            <person name="Costa M.D."/>
            <person name="Nagy L.G."/>
            <person name="Floudas D."/>
            <person name="Copeland A."/>
            <person name="Barry K.W."/>
            <person name="Cichocki N."/>
            <person name="Veneault-Fourrey C."/>
            <person name="LaButti K."/>
            <person name="Lindquist E.A."/>
            <person name="Lipzen A."/>
            <person name="Lundell T."/>
            <person name="Morin E."/>
            <person name="Murat C."/>
            <person name="Sun H."/>
            <person name="Tunlid A."/>
            <person name="Henrissat B."/>
            <person name="Grigoriev I.V."/>
            <person name="Hibbett D.S."/>
            <person name="Martin F."/>
            <person name="Nordberg H.P."/>
            <person name="Cantor M.N."/>
            <person name="Hua S.X."/>
        </authorList>
    </citation>
    <scope>NUCLEOTIDE SEQUENCE [LARGE SCALE GENOMIC DNA]</scope>
    <source>
        <strain evidence="2 3">441</strain>
    </source>
</reference>
<feature type="compositionally biased region" description="Acidic residues" evidence="1">
    <location>
        <begin position="196"/>
        <end position="207"/>
    </location>
</feature>
<protein>
    <submittedName>
        <fullName evidence="2">Uncharacterized protein</fullName>
    </submittedName>
</protein>
<feature type="compositionally biased region" description="Basic residues" evidence="1">
    <location>
        <begin position="176"/>
        <end position="187"/>
    </location>
</feature>
<dbReference type="Proteomes" id="UP000054018">
    <property type="component" value="Unassembled WGS sequence"/>
</dbReference>
<proteinExistence type="predicted"/>
<evidence type="ECO:0000256" key="1">
    <source>
        <dbReference type="SAM" id="MobiDB-lite"/>
    </source>
</evidence>
<evidence type="ECO:0000313" key="2">
    <source>
        <dbReference type="EMBL" id="KIK12897.1"/>
    </source>
</evidence>
<dbReference type="AlphaFoldDB" id="A0A0C9YRF2"/>
<reference evidence="3" key="2">
    <citation type="submission" date="2015-01" db="EMBL/GenBank/DDBJ databases">
        <title>Evolutionary Origins and Diversification of the Mycorrhizal Mutualists.</title>
        <authorList>
            <consortium name="DOE Joint Genome Institute"/>
            <consortium name="Mycorrhizal Genomics Consortium"/>
            <person name="Kohler A."/>
            <person name="Kuo A."/>
            <person name="Nagy L.G."/>
            <person name="Floudas D."/>
            <person name="Copeland A."/>
            <person name="Barry K.W."/>
            <person name="Cichocki N."/>
            <person name="Veneault-Fourrey C."/>
            <person name="LaButti K."/>
            <person name="Lindquist E.A."/>
            <person name="Lipzen A."/>
            <person name="Lundell T."/>
            <person name="Morin E."/>
            <person name="Murat C."/>
            <person name="Riley R."/>
            <person name="Ohm R."/>
            <person name="Sun H."/>
            <person name="Tunlid A."/>
            <person name="Henrissat B."/>
            <person name="Grigoriev I.V."/>
            <person name="Hibbett D.S."/>
            <person name="Martin F."/>
        </authorList>
    </citation>
    <scope>NUCLEOTIDE SEQUENCE [LARGE SCALE GENOMIC DNA]</scope>
    <source>
        <strain evidence="3">441</strain>
    </source>
</reference>
<keyword evidence="3" id="KW-1185">Reference proteome</keyword>
<gene>
    <name evidence="2" type="ORF">PISMIDRAFT_120043</name>
</gene>
<sequence length="207" mass="24058">MHAATWFRTDNIMDFWEDRMKLSPDYIIKQLELWACNEEKSKSMGSTLALVHPSLSVTLVSITKHLCQEKPICLRFANFEQIKYKFRIDYEGWPDGILFNSPYKIQTVDEIQRLRDAIRDNSFRWVKMSPSQHHDYRKQVDVRCEAGEMVGVPRQGRSNKGKKRKVVNEDDPQVSKKARRGRARTTPKSREVVQTSDEDSDGAGDHA</sequence>
<dbReference type="HOGENOM" id="CLU_035160_4_1_1"/>
<evidence type="ECO:0000313" key="3">
    <source>
        <dbReference type="Proteomes" id="UP000054018"/>
    </source>
</evidence>
<organism evidence="2 3">
    <name type="scientific">Pisolithus microcarpus 441</name>
    <dbReference type="NCBI Taxonomy" id="765257"/>
    <lineage>
        <taxon>Eukaryota</taxon>
        <taxon>Fungi</taxon>
        <taxon>Dikarya</taxon>
        <taxon>Basidiomycota</taxon>
        <taxon>Agaricomycotina</taxon>
        <taxon>Agaricomycetes</taxon>
        <taxon>Agaricomycetidae</taxon>
        <taxon>Boletales</taxon>
        <taxon>Sclerodermatineae</taxon>
        <taxon>Pisolithaceae</taxon>
        <taxon>Pisolithus</taxon>
    </lineage>
</organism>
<dbReference type="OrthoDB" id="3253416at2759"/>
<accession>A0A0C9YRF2</accession>
<name>A0A0C9YRF2_9AGAM</name>